<dbReference type="KEGG" id="tmai:FVE67_04025"/>
<organism evidence="5 6">
    <name type="scientific">Thermosulfurimonas marina</name>
    <dbReference type="NCBI Taxonomy" id="2047767"/>
    <lineage>
        <taxon>Bacteria</taxon>
        <taxon>Pseudomonadati</taxon>
        <taxon>Thermodesulfobacteriota</taxon>
        <taxon>Thermodesulfobacteria</taxon>
        <taxon>Thermodesulfobacteriales</taxon>
        <taxon>Thermodesulfobacteriaceae</taxon>
        <taxon>Thermosulfurimonas</taxon>
    </lineage>
</organism>
<dbReference type="PROSITE" id="PS51379">
    <property type="entry name" value="4FE4S_FER_2"/>
    <property type="match status" value="2"/>
</dbReference>
<dbReference type="RefSeq" id="WP_168719369.1">
    <property type="nucleotide sequence ID" value="NZ_CP042909.1"/>
</dbReference>
<dbReference type="Proteomes" id="UP000501253">
    <property type="component" value="Chromosome"/>
</dbReference>
<evidence type="ECO:0000313" key="6">
    <source>
        <dbReference type="Proteomes" id="UP000501253"/>
    </source>
</evidence>
<dbReference type="Pfam" id="PF12838">
    <property type="entry name" value="Fer4_7"/>
    <property type="match status" value="1"/>
</dbReference>
<accession>A0A6H1WS81</accession>
<evidence type="ECO:0000256" key="3">
    <source>
        <dbReference type="ARBA" id="ARBA00023014"/>
    </source>
</evidence>
<evidence type="ECO:0000256" key="1">
    <source>
        <dbReference type="ARBA" id="ARBA00022723"/>
    </source>
</evidence>
<keyword evidence="1" id="KW-0479">Metal-binding</keyword>
<keyword evidence="2" id="KW-0408">Iron</keyword>
<dbReference type="SUPFAM" id="SSF54862">
    <property type="entry name" value="4Fe-4S ferredoxins"/>
    <property type="match status" value="1"/>
</dbReference>
<evidence type="ECO:0000259" key="4">
    <source>
        <dbReference type="PROSITE" id="PS51379"/>
    </source>
</evidence>
<name>A0A6H1WS81_9BACT</name>
<feature type="domain" description="4Fe-4S ferredoxin-type" evidence="4">
    <location>
        <begin position="4"/>
        <end position="34"/>
    </location>
</feature>
<evidence type="ECO:0000256" key="2">
    <source>
        <dbReference type="ARBA" id="ARBA00023004"/>
    </source>
</evidence>
<dbReference type="GO" id="GO:0051536">
    <property type="term" value="F:iron-sulfur cluster binding"/>
    <property type="evidence" value="ECO:0007669"/>
    <property type="project" value="UniProtKB-KW"/>
</dbReference>
<sequence length="69" mass="7730">MARRRVQISFPERCKGCGLCVHFCPKEVLIITGERNVQGYRVVGLKAPEKCTGCGICYLMCPDVVLEVR</sequence>
<evidence type="ECO:0000313" key="5">
    <source>
        <dbReference type="EMBL" id="QJA06014.1"/>
    </source>
</evidence>
<protein>
    <submittedName>
        <fullName evidence="5">4Fe-4S dicluster domain-containing protein</fullName>
    </submittedName>
</protein>
<dbReference type="AlphaFoldDB" id="A0A6H1WS81"/>
<dbReference type="InterPro" id="IPR017900">
    <property type="entry name" value="4Fe4S_Fe_S_CS"/>
</dbReference>
<dbReference type="Gene3D" id="3.30.70.20">
    <property type="match status" value="1"/>
</dbReference>
<reference evidence="5 6" key="1">
    <citation type="submission" date="2019-08" db="EMBL/GenBank/DDBJ databases">
        <title>Complete genome sequence of Thermosulfurimonas marina SU872T, an anaerobic thermophilic chemolithoautotrophic bacterium isolated from a shallow marine hydrothermal vent.</title>
        <authorList>
            <person name="Allioux M."/>
            <person name="Jebbar M."/>
            <person name="Slobodkina G."/>
            <person name="Slobodkin A."/>
            <person name="Moalic Y."/>
            <person name="Frolova A."/>
            <person name="Shao Z."/>
            <person name="Alain K."/>
        </authorList>
    </citation>
    <scope>NUCLEOTIDE SEQUENCE [LARGE SCALE GENOMIC DNA]</scope>
    <source>
        <strain evidence="5 6">SU872</strain>
    </source>
</reference>
<feature type="domain" description="4Fe-4S ferredoxin-type" evidence="4">
    <location>
        <begin position="40"/>
        <end position="69"/>
    </location>
</feature>
<dbReference type="InterPro" id="IPR017896">
    <property type="entry name" value="4Fe4S_Fe-S-bd"/>
</dbReference>
<keyword evidence="6" id="KW-1185">Reference proteome</keyword>
<dbReference type="PROSITE" id="PS00198">
    <property type="entry name" value="4FE4S_FER_1"/>
    <property type="match status" value="2"/>
</dbReference>
<keyword evidence="3" id="KW-0411">Iron-sulfur</keyword>
<dbReference type="GO" id="GO:0046872">
    <property type="term" value="F:metal ion binding"/>
    <property type="evidence" value="ECO:0007669"/>
    <property type="project" value="UniProtKB-KW"/>
</dbReference>
<gene>
    <name evidence="5" type="ORF">FVE67_04025</name>
</gene>
<proteinExistence type="predicted"/>
<dbReference type="EMBL" id="CP042909">
    <property type="protein sequence ID" value="QJA06014.1"/>
    <property type="molecule type" value="Genomic_DNA"/>
</dbReference>